<sequence>MKNFKVTYVVSPYFDIPCQCNINAISESESQKNAQQELDRRYPEQKFSIITISEN</sequence>
<dbReference type="AlphaFoldDB" id="A0A2T3IID0"/>
<proteinExistence type="predicted"/>
<organism evidence="1 2">
    <name type="scientific">Photobacterium aquimaris</name>
    <dbReference type="NCBI Taxonomy" id="512643"/>
    <lineage>
        <taxon>Bacteria</taxon>
        <taxon>Pseudomonadati</taxon>
        <taxon>Pseudomonadota</taxon>
        <taxon>Gammaproteobacteria</taxon>
        <taxon>Vibrionales</taxon>
        <taxon>Vibrionaceae</taxon>
        <taxon>Photobacterium</taxon>
    </lineage>
</organism>
<accession>A0A2T3IID0</accession>
<name>A0A2T3IID0_9GAMM</name>
<dbReference type="Proteomes" id="UP000240254">
    <property type="component" value="Unassembled WGS sequence"/>
</dbReference>
<comment type="caution">
    <text evidence="1">The sequence shown here is derived from an EMBL/GenBank/DDBJ whole genome shotgun (WGS) entry which is preliminary data.</text>
</comment>
<reference evidence="1 2" key="1">
    <citation type="submission" date="2018-03" db="EMBL/GenBank/DDBJ databases">
        <title>Whole genome sequencing of Histamine producing bacteria.</title>
        <authorList>
            <person name="Butler K."/>
        </authorList>
    </citation>
    <scope>NUCLEOTIDE SEQUENCE [LARGE SCALE GENOMIC DNA]</scope>
    <source>
        <strain evidence="1 2">BS2</strain>
    </source>
</reference>
<evidence type="ECO:0000313" key="2">
    <source>
        <dbReference type="Proteomes" id="UP000240254"/>
    </source>
</evidence>
<dbReference type="EMBL" id="PYMK01000014">
    <property type="protein sequence ID" value="PSU28103.1"/>
    <property type="molecule type" value="Genomic_DNA"/>
</dbReference>
<evidence type="ECO:0000313" key="1">
    <source>
        <dbReference type="EMBL" id="PSU28103.1"/>
    </source>
</evidence>
<dbReference type="OrthoDB" id="5822308at2"/>
<gene>
    <name evidence="1" type="ORF">CTM88_13285</name>
</gene>
<protein>
    <submittedName>
        <fullName evidence="1">Addiction module component</fullName>
    </submittedName>
</protein>
<dbReference type="RefSeq" id="WP_107204573.1">
    <property type="nucleotide sequence ID" value="NZ_LZEZ01000045.1"/>
</dbReference>